<evidence type="ECO:0000313" key="5">
    <source>
        <dbReference type="EMBL" id="GAG09520.1"/>
    </source>
</evidence>
<dbReference type="CDD" id="cd01080">
    <property type="entry name" value="NAD_bind_m-THF_DH_Cyclohyd"/>
    <property type="match status" value="1"/>
</dbReference>
<sequence>LLDNICPYIDVDCLTNYNLGLLVSGNSNFIPPTPGAILEVLEYHKVDLNGKHIVIVGPGTLIGRPLANLLMHEKVTLTVCSSGTKNLGKFTKQADIVIAGVGKYNLIKGSMLKRGAIAIDAGVCFEGAKMCGDVDLKSVSRVASIVTPTPGGVGPITVAKLLENTIISAKKL</sequence>
<protein>
    <recommendedName>
        <fullName evidence="1">methenyltetrahydrofolate cyclohydrolase</fullName>
        <ecNumber evidence="1">3.5.4.9</ecNumber>
    </recommendedName>
</protein>
<dbReference type="InterPro" id="IPR000672">
    <property type="entry name" value="THF_DH/CycHdrlase"/>
</dbReference>
<dbReference type="InterPro" id="IPR020631">
    <property type="entry name" value="THF_DH/CycHdrlase_NAD-bd_dom"/>
</dbReference>
<evidence type="ECO:0000259" key="4">
    <source>
        <dbReference type="Pfam" id="PF02882"/>
    </source>
</evidence>
<dbReference type="SUPFAM" id="SSF51735">
    <property type="entry name" value="NAD(P)-binding Rossmann-fold domains"/>
    <property type="match status" value="1"/>
</dbReference>
<dbReference type="PRINTS" id="PR00085">
    <property type="entry name" value="THFDHDRGNASE"/>
</dbReference>
<proteinExistence type="predicted"/>
<keyword evidence="3" id="KW-0560">Oxidoreductase</keyword>
<accession>X0UUY1</accession>
<dbReference type="EC" id="3.5.4.9" evidence="1"/>
<dbReference type="AlphaFoldDB" id="X0UUY1"/>
<dbReference type="GO" id="GO:0004477">
    <property type="term" value="F:methenyltetrahydrofolate cyclohydrolase activity"/>
    <property type="evidence" value="ECO:0007669"/>
    <property type="project" value="UniProtKB-EC"/>
</dbReference>
<dbReference type="PANTHER" id="PTHR48099">
    <property type="entry name" value="C-1-TETRAHYDROFOLATE SYNTHASE, CYTOPLASMIC-RELATED"/>
    <property type="match status" value="1"/>
</dbReference>
<evidence type="ECO:0000256" key="1">
    <source>
        <dbReference type="ARBA" id="ARBA00012776"/>
    </source>
</evidence>
<comment type="caution">
    <text evidence="5">The sequence shown here is derived from an EMBL/GenBank/DDBJ whole genome shotgun (WGS) entry which is preliminary data.</text>
</comment>
<dbReference type="GO" id="GO:0035999">
    <property type="term" value="P:tetrahydrofolate interconversion"/>
    <property type="evidence" value="ECO:0007669"/>
    <property type="project" value="TreeGrafter"/>
</dbReference>
<dbReference type="GO" id="GO:0005829">
    <property type="term" value="C:cytosol"/>
    <property type="evidence" value="ECO:0007669"/>
    <property type="project" value="TreeGrafter"/>
</dbReference>
<name>X0UUY1_9ZZZZ</name>
<dbReference type="GO" id="GO:0004488">
    <property type="term" value="F:methylenetetrahydrofolate dehydrogenase (NADP+) activity"/>
    <property type="evidence" value="ECO:0007669"/>
    <property type="project" value="InterPro"/>
</dbReference>
<dbReference type="PROSITE" id="PS00767">
    <property type="entry name" value="THF_DHG_CYH_2"/>
    <property type="match status" value="1"/>
</dbReference>
<dbReference type="PANTHER" id="PTHR48099:SF5">
    <property type="entry name" value="C-1-TETRAHYDROFOLATE SYNTHASE, CYTOPLASMIC"/>
    <property type="match status" value="1"/>
</dbReference>
<reference evidence="5" key="1">
    <citation type="journal article" date="2014" name="Front. Microbiol.">
        <title>High frequency of phylogenetically diverse reductive dehalogenase-homologous genes in deep subseafloor sedimentary metagenomes.</title>
        <authorList>
            <person name="Kawai M."/>
            <person name="Futagami T."/>
            <person name="Toyoda A."/>
            <person name="Takaki Y."/>
            <person name="Nishi S."/>
            <person name="Hori S."/>
            <person name="Arai W."/>
            <person name="Tsubouchi T."/>
            <person name="Morono Y."/>
            <person name="Uchiyama I."/>
            <person name="Ito T."/>
            <person name="Fujiyama A."/>
            <person name="Inagaki F."/>
            <person name="Takami H."/>
        </authorList>
    </citation>
    <scope>NUCLEOTIDE SEQUENCE</scope>
    <source>
        <strain evidence="5">Expedition CK06-06</strain>
    </source>
</reference>
<organism evidence="5">
    <name type="scientific">marine sediment metagenome</name>
    <dbReference type="NCBI Taxonomy" id="412755"/>
    <lineage>
        <taxon>unclassified sequences</taxon>
        <taxon>metagenomes</taxon>
        <taxon>ecological metagenomes</taxon>
    </lineage>
</organism>
<dbReference type="EMBL" id="BARS01025902">
    <property type="protein sequence ID" value="GAG09520.1"/>
    <property type="molecule type" value="Genomic_DNA"/>
</dbReference>
<feature type="domain" description="Tetrahydrofolate dehydrogenase/cyclohydrolase NAD(P)-binding" evidence="4">
    <location>
        <begin position="31"/>
        <end position="171"/>
    </location>
</feature>
<dbReference type="Pfam" id="PF02882">
    <property type="entry name" value="THF_DHG_CYH_C"/>
    <property type="match status" value="1"/>
</dbReference>
<gene>
    <name evidence="5" type="ORF">S01H1_40878</name>
</gene>
<evidence type="ECO:0000256" key="2">
    <source>
        <dbReference type="ARBA" id="ARBA00022801"/>
    </source>
</evidence>
<feature type="non-terminal residue" evidence="5">
    <location>
        <position position="1"/>
    </location>
</feature>
<evidence type="ECO:0000256" key="3">
    <source>
        <dbReference type="ARBA" id="ARBA00023002"/>
    </source>
</evidence>
<keyword evidence="2" id="KW-0378">Hydrolase</keyword>
<dbReference type="Gene3D" id="3.40.50.720">
    <property type="entry name" value="NAD(P)-binding Rossmann-like Domain"/>
    <property type="match status" value="1"/>
</dbReference>
<dbReference type="InterPro" id="IPR036291">
    <property type="entry name" value="NAD(P)-bd_dom_sf"/>
</dbReference>
<dbReference type="InterPro" id="IPR020867">
    <property type="entry name" value="THF_DH/CycHdrlase_CS"/>
</dbReference>